<organism evidence="1 2">
    <name type="scientific">Scutellospora calospora</name>
    <dbReference type="NCBI Taxonomy" id="85575"/>
    <lineage>
        <taxon>Eukaryota</taxon>
        <taxon>Fungi</taxon>
        <taxon>Fungi incertae sedis</taxon>
        <taxon>Mucoromycota</taxon>
        <taxon>Glomeromycotina</taxon>
        <taxon>Glomeromycetes</taxon>
        <taxon>Diversisporales</taxon>
        <taxon>Gigasporaceae</taxon>
        <taxon>Scutellospora</taxon>
    </lineage>
</organism>
<reference evidence="1" key="1">
    <citation type="submission" date="2021-06" db="EMBL/GenBank/DDBJ databases">
        <authorList>
            <person name="Kallberg Y."/>
            <person name="Tangrot J."/>
            <person name="Rosling A."/>
        </authorList>
    </citation>
    <scope>NUCLEOTIDE SEQUENCE</scope>
    <source>
        <strain evidence="1">AU212A</strain>
    </source>
</reference>
<protein>
    <submittedName>
        <fullName evidence="1">5539_t:CDS:1</fullName>
    </submittedName>
</protein>
<comment type="caution">
    <text evidence="1">The sequence shown here is derived from an EMBL/GenBank/DDBJ whole genome shotgun (WGS) entry which is preliminary data.</text>
</comment>
<feature type="non-terminal residue" evidence="1">
    <location>
        <position position="1223"/>
    </location>
</feature>
<evidence type="ECO:0000313" key="1">
    <source>
        <dbReference type="EMBL" id="CAG8556527.1"/>
    </source>
</evidence>
<gene>
    <name evidence="1" type="ORF">SCALOS_LOCUS5361</name>
</gene>
<dbReference type="EMBL" id="CAJVPM010008603">
    <property type="protein sequence ID" value="CAG8556527.1"/>
    <property type="molecule type" value="Genomic_DNA"/>
</dbReference>
<dbReference type="Proteomes" id="UP000789860">
    <property type="component" value="Unassembled WGS sequence"/>
</dbReference>
<sequence length="1223" mass="138991">MSVLRTIFEVLHSGGKFDNKAYKTSGGLHGVGVTVVNALSKSLRVESSREEKTETLIYEKGKLISSQITDTLKRNNGLLVEFTPDSEIFKEFTYFKVEIIQRRLKEIAYLNPNLTLYFATSPTAEPIVYHFIGGLKSWVEELHAGKTTLGEIFHKTVEEKEREYFQLSLAFQYQDSYDKNNIRSFCNNIRTGGGGSHVSGFESGLLEVCKELVLKDNPNLEIEPNDILVGLTVLIAVRIKDPEFAGQTKDRLANREVREKAKKYTQELVSGFFQDNAATAKIIKEKIIDNAKLRLHLKEEQDIFQGGKKSLDLVKVLSGSEQNEEIFFVEGKSAGGSAEEGRDVKTQTVLALQGKPPNALKLVRRVLQNKQIHNILLALGFADTKGLLKNNYIRFRPQLEKKVLDEELILPEDFTYEEEGEKKVIAEGTLLNLEQVTIIVRETLKSLLGKANFQKVILMADPDDDGAHIVILLVTFIFKHLPYLIEGEKLFVAVPPLYRVQAKKQVHYFYDEQELKTYRQNHPREERKIERVKGLGQMDASELFESTMDPSQRRLYNSDKRKEYLENRDYRQATLTVSEDQKIDMSHLALVNFLRYAYAVVEDRALPNVHDGEVTSANIVGKTMADWHPHGDQGIYNAMTNMVRVDKFRYPLVYGRGNFGYDKNPPAAMRYTKGKEEPVILPTSLPNLLLNGSSGIAVGMTASIPPHHLGSTLTATINLISNPDLISIQKLQTEINSKNQQIAATDFKKEATEDAGDKQSIVEQQNQLIEERKKIEESLLQLKKKINQELVNDLQGPDFPTGGYVLEKEKLPNIYEKGEGTIYLRAKAQILSPQEIKNGVSKSTLVARVADLIKIKDEEKKIPGLKKIFDYSNRGITDIRLEFDAQQHDGQIILNKLYKSTQLQISYAVKMRALIGENPRIFSLTEILQAFIGNRLENIRQIAEIIKGYPTEEERHEQLKQKFTEIKQGQIKIENILGMSISFRQFTPEKQADLAKGITDLKTENEKLGQLINSEEKRKEKLIADLEQLKKDYEKDQRRTQIIADSHLIDERKAIAPEELIVILSRVYKLSDKSINLRESRMLKLDEKEVIEKIVSVREDFLTTTEKKEKYLVIGTKKGKIKRLPLEKIGRVMKGGKKIINIVKHHDEISQVAFTSGNDDIMVFTKRGKSKSFSEEKTRIVGRAAYGDTAIKLEGSGQKTRCPKHKSLLEQHKVASCCDKSQL</sequence>
<name>A0ACA9LXB4_9GLOM</name>
<accession>A0ACA9LXB4</accession>
<keyword evidence="2" id="KW-1185">Reference proteome</keyword>
<proteinExistence type="predicted"/>
<feature type="non-terminal residue" evidence="1">
    <location>
        <position position="1"/>
    </location>
</feature>
<evidence type="ECO:0000313" key="2">
    <source>
        <dbReference type="Proteomes" id="UP000789860"/>
    </source>
</evidence>